<dbReference type="Gene3D" id="2.30.30.940">
    <property type="match status" value="1"/>
</dbReference>
<proteinExistence type="predicted"/>
<comment type="caution">
    <text evidence="3">The sequence shown here is derived from an EMBL/GenBank/DDBJ whole genome shotgun (WGS) entry which is preliminary data.</text>
</comment>
<evidence type="ECO:0000256" key="1">
    <source>
        <dbReference type="SAM" id="Coils"/>
    </source>
</evidence>
<name>A0A5J4SRK0_9ZZZZ</name>
<keyword evidence="1" id="KW-0175">Coiled coil</keyword>
<dbReference type="SMART" id="SM00382">
    <property type="entry name" value="AAA"/>
    <property type="match status" value="1"/>
</dbReference>
<feature type="coiled-coil region" evidence="1">
    <location>
        <begin position="598"/>
        <end position="625"/>
    </location>
</feature>
<dbReference type="InterPro" id="IPR044876">
    <property type="entry name" value="HRDC_dom_sf"/>
</dbReference>
<dbReference type="InterPro" id="IPR003593">
    <property type="entry name" value="AAA+_ATPase"/>
</dbReference>
<organism evidence="3">
    <name type="scientific">termite gut metagenome</name>
    <dbReference type="NCBI Taxonomy" id="433724"/>
    <lineage>
        <taxon>unclassified sequences</taxon>
        <taxon>metagenomes</taxon>
        <taxon>organismal metagenomes</taxon>
    </lineage>
</organism>
<dbReference type="SUPFAM" id="SSF47819">
    <property type="entry name" value="HRDC-like"/>
    <property type="match status" value="1"/>
</dbReference>
<dbReference type="Gene3D" id="1.10.10.1390">
    <property type="entry name" value="ATP-dependent DNA helicase RecQ"/>
    <property type="match status" value="1"/>
</dbReference>
<dbReference type="SMART" id="SM00341">
    <property type="entry name" value="HRDC"/>
    <property type="match status" value="1"/>
</dbReference>
<dbReference type="Pfam" id="PF00570">
    <property type="entry name" value="HRDC"/>
    <property type="match status" value="1"/>
</dbReference>
<dbReference type="Gene3D" id="3.40.50.300">
    <property type="entry name" value="P-loop containing nucleotide triphosphate hydrolases"/>
    <property type="match status" value="2"/>
</dbReference>
<dbReference type="Pfam" id="PF05970">
    <property type="entry name" value="PIF1"/>
    <property type="match status" value="1"/>
</dbReference>
<dbReference type="InterPro" id="IPR027417">
    <property type="entry name" value="P-loop_NTPase"/>
</dbReference>
<dbReference type="GO" id="GO:0003676">
    <property type="term" value="F:nucleic acid binding"/>
    <property type="evidence" value="ECO:0007669"/>
    <property type="project" value="InterPro"/>
</dbReference>
<dbReference type="InterPro" id="IPR051055">
    <property type="entry name" value="PIF1_helicase"/>
</dbReference>
<evidence type="ECO:0000313" key="3">
    <source>
        <dbReference type="EMBL" id="KAA6348558.1"/>
    </source>
</evidence>
<feature type="domain" description="HRDC" evidence="2">
    <location>
        <begin position="632"/>
        <end position="714"/>
    </location>
</feature>
<evidence type="ECO:0000259" key="2">
    <source>
        <dbReference type="PROSITE" id="PS50967"/>
    </source>
</evidence>
<dbReference type="PANTHER" id="PTHR47642">
    <property type="entry name" value="ATP-DEPENDENT DNA HELICASE"/>
    <property type="match status" value="1"/>
</dbReference>
<dbReference type="EC" id="3.6.4.12" evidence="3"/>
<dbReference type="Pfam" id="PF14493">
    <property type="entry name" value="HTH_40"/>
    <property type="match status" value="1"/>
</dbReference>
<dbReference type="InterPro" id="IPR002121">
    <property type="entry name" value="HRDC_dom"/>
</dbReference>
<dbReference type="AlphaFoldDB" id="A0A5J4SRK0"/>
<keyword evidence="3" id="KW-0378">Hydrolase</keyword>
<dbReference type="GO" id="GO:0003678">
    <property type="term" value="F:DNA helicase activity"/>
    <property type="evidence" value="ECO:0007669"/>
    <property type="project" value="UniProtKB-EC"/>
</dbReference>
<gene>
    <name evidence="3" type="ORF">EZS27_003968</name>
</gene>
<keyword evidence="3" id="KW-0547">Nucleotide-binding</keyword>
<dbReference type="GO" id="GO:0000723">
    <property type="term" value="P:telomere maintenance"/>
    <property type="evidence" value="ECO:0007669"/>
    <property type="project" value="InterPro"/>
</dbReference>
<keyword evidence="3" id="KW-0067">ATP-binding</keyword>
<dbReference type="EMBL" id="SNRY01000065">
    <property type="protein sequence ID" value="KAA6348558.1"/>
    <property type="molecule type" value="Genomic_DNA"/>
</dbReference>
<dbReference type="SUPFAM" id="SSF52540">
    <property type="entry name" value="P-loop containing nucleoside triphosphate hydrolases"/>
    <property type="match status" value="2"/>
</dbReference>
<dbReference type="GO" id="GO:0016787">
    <property type="term" value="F:hydrolase activity"/>
    <property type="evidence" value="ECO:0007669"/>
    <property type="project" value="UniProtKB-KW"/>
</dbReference>
<dbReference type="InterPro" id="IPR010285">
    <property type="entry name" value="DNA_helicase_pif1-like_DEAD"/>
</dbReference>
<dbReference type="InterPro" id="IPR010997">
    <property type="entry name" value="HRDC-like_sf"/>
</dbReference>
<dbReference type="FunFam" id="3.40.50.300:FF:001498">
    <property type="entry name" value="ATP-dependent DNA helicase"/>
    <property type="match status" value="1"/>
</dbReference>
<dbReference type="CDD" id="cd18809">
    <property type="entry name" value="SF1_C_RecD"/>
    <property type="match status" value="1"/>
</dbReference>
<dbReference type="InterPro" id="IPR029491">
    <property type="entry name" value="Helicase_HTH"/>
</dbReference>
<accession>A0A5J4SRK0</accession>
<dbReference type="GO" id="GO:0006281">
    <property type="term" value="P:DNA repair"/>
    <property type="evidence" value="ECO:0007669"/>
    <property type="project" value="InterPro"/>
</dbReference>
<keyword evidence="3" id="KW-0347">Helicase</keyword>
<reference evidence="3" key="1">
    <citation type="submission" date="2019-03" db="EMBL/GenBank/DDBJ databases">
        <title>Single cell metagenomics reveals metabolic interactions within the superorganism composed of flagellate Streblomastix strix and complex community of Bacteroidetes bacteria on its surface.</title>
        <authorList>
            <person name="Treitli S.C."/>
            <person name="Kolisko M."/>
            <person name="Husnik F."/>
            <person name="Keeling P."/>
            <person name="Hampl V."/>
        </authorList>
    </citation>
    <scope>NUCLEOTIDE SEQUENCE</scope>
    <source>
        <strain evidence="3">STM</strain>
    </source>
</reference>
<protein>
    <submittedName>
        <fullName evidence="3">ATP-dependent RecD-like DNA helicase</fullName>
        <ecNumber evidence="3">3.6.4.12</ecNumber>
    </submittedName>
</protein>
<dbReference type="PROSITE" id="PS50967">
    <property type="entry name" value="HRDC"/>
    <property type="match status" value="1"/>
</dbReference>
<sequence length="829" mass="94902">MQINPELQLAWDVVEKTGIHLFLTGKAGTGKTTFLQRLKEISPKRMVVVAPTGIAAINAGGVTVHSFFQLPFAPYVPDSTLNTQQHGYKFGREKINIIRSMDLLVIDEVSMVRADLLDAVDATLRRYRNQSKPFGGVQLLMIGDMQQLTPVLKEHEWELLSQYYNTGFFFDSLALKNTEYVTIELKKVYRQSDTHFLYLLNKIRNNEADDVVLSELNKRYIPNFDPNDEKEGYIRLTTHNYQAQQHNDLRLNALAGQAYSFRAEMAGNFPESSYPADVLLTLKKGAQIMFIKNDSSVEKRFYNGKIGLVTEVNENSIWVRANGDEHSFQLAVEKWTNSKYSLNPQTKEITEEVEGTFLQYPIRLAWAITIHKSQGLTFERAIIDANNSFAHGQVYVALSRCKTLEGMVLAARLNRSAIICDTTIKEFDREIEQRSPDEQQLRELQRCYFLDLLSEQFNFHLLEQRLLQVVRIMDEHLYRLYPQLLIRYKETSDTFKTKVGKVAETFNTQYSRMVMSTEDYASNPALNNRITSGAHYFRQELEALFSSLLDETRIGTDNKEVKKKFAEAFAHLKKMTYVTNGTLSLTEKEGFSVSAYLKNKARLMLSAEDNQMERKERNNHSSRQEKAKVPSDILHPVLYSELIEWRNAEAKAQGTNAPVYTVIQQKALLGIVNSLPKDASELLRIPYIGKQTVEKYGERLLDMVSQYVEKAKVIHQEFHVPAPKEKNTPSKSPTKEITYKMFQQGMSIEEIAGIRGFVTGTIVGHLEPYLRKGDVSIQELVPQEKIDIITHYLQEHEREGTTLSVIKTALGEEISYTDIRAVMASVQKK</sequence>
<dbReference type="GO" id="GO:0000166">
    <property type="term" value="F:nucleotide binding"/>
    <property type="evidence" value="ECO:0007669"/>
    <property type="project" value="InterPro"/>
</dbReference>
<dbReference type="Gene3D" id="1.10.150.80">
    <property type="entry name" value="HRDC domain"/>
    <property type="match status" value="1"/>
</dbReference>